<dbReference type="Proteomes" id="UP001055811">
    <property type="component" value="Linkage Group LG01"/>
</dbReference>
<keyword evidence="2" id="KW-1185">Reference proteome</keyword>
<organism evidence="1 2">
    <name type="scientific">Cichorium intybus</name>
    <name type="common">Chicory</name>
    <dbReference type="NCBI Taxonomy" id="13427"/>
    <lineage>
        <taxon>Eukaryota</taxon>
        <taxon>Viridiplantae</taxon>
        <taxon>Streptophyta</taxon>
        <taxon>Embryophyta</taxon>
        <taxon>Tracheophyta</taxon>
        <taxon>Spermatophyta</taxon>
        <taxon>Magnoliopsida</taxon>
        <taxon>eudicotyledons</taxon>
        <taxon>Gunneridae</taxon>
        <taxon>Pentapetalae</taxon>
        <taxon>asterids</taxon>
        <taxon>campanulids</taxon>
        <taxon>Asterales</taxon>
        <taxon>Asteraceae</taxon>
        <taxon>Cichorioideae</taxon>
        <taxon>Cichorieae</taxon>
        <taxon>Cichoriinae</taxon>
        <taxon>Cichorium</taxon>
    </lineage>
</organism>
<comment type="caution">
    <text evidence="1">The sequence shown here is derived from an EMBL/GenBank/DDBJ whole genome shotgun (WGS) entry which is preliminary data.</text>
</comment>
<sequence>MGKSELRKQKLNQHQRLWIIRRMRLRSDRRLPALVASSSGFITTASPTVDDVVSGYRRGNDFSEINFSFRKRPLKEQGVVSPVTSGKSIVEDEEFSLAKVSFGVIGLGLGVSFLS</sequence>
<reference evidence="1 2" key="2">
    <citation type="journal article" date="2022" name="Mol. Ecol. Resour.">
        <title>The genomes of chicory, endive, great burdock and yacon provide insights into Asteraceae paleo-polyploidization history and plant inulin production.</title>
        <authorList>
            <person name="Fan W."/>
            <person name="Wang S."/>
            <person name="Wang H."/>
            <person name="Wang A."/>
            <person name="Jiang F."/>
            <person name="Liu H."/>
            <person name="Zhao H."/>
            <person name="Xu D."/>
            <person name="Zhang Y."/>
        </authorList>
    </citation>
    <scope>NUCLEOTIDE SEQUENCE [LARGE SCALE GENOMIC DNA]</scope>
    <source>
        <strain evidence="2">cv. Punajuju</strain>
        <tissue evidence="1">Leaves</tissue>
    </source>
</reference>
<dbReference type="EMBL" id="CM042009">
    <property type="protein sequence ID" value="KAI3791717.1"/>
    <property type="molecule type" value="Genomic_DNA"/>
</dbReference>
<gene>
    <name evidence="1" type="ORF">L2E82_05579</name>
</gene>
<evidence type="ECO:0000313" key="2">
    <source>
        <dbReference type="Proteomes" id="UP001055811"/>
    </source>
</evidence>
<proteinExistence type="predicted"/>
<name>A0ACB9H845_CICIN</name>
<protein>
    <submittedName>
        <fullName evidence="1">Uncharacterized protein</fullName>
    </submittedName>
</protein>
<accession>A0ACB9H845</accession>
<evidence type="ECO:0000313" key="1">
    <source>
        <dbReference type="EMBL" id="KAI3791717.1"/>
    </source>
</evidence>
<reference evidence="2" key="1">
    <citation type="journal article" date="2022" name="Mol. Ecol. Resour.">
        <title>The genomes of chicory, endive, great burdock and yacon provide insights into Asteraceae palaeo-polyploidization history and plant inulin production.</title>
        <authorList>
            <person name="Fan W."/>
            <person name="Wang S."/>
            <person name="Wang H."/>
            <person name="Wang A."/>
            <person name="Jiang F."/>
            <person name="Liu H."/>
            <person name="Zhao H."/>
            <person name="Xu D."/>
            <person name="Zhang Y."/>
        </authorList>
    </citation>
    <scope>NUCLEOTIDE SEQUENCE [LARGE SCALE GENOMIC DNA]</scope>
    <source>
        <strain evidence="2">cv. Punajuju</strain>
    </source>
</reference>